<comment type="caution">
    <text evidence="1">The sequence shown here is derived from an EMBL/GenBank/DDBJ whole genome shotgun (WGS) entry which is preliminary data.</text>
</comment>
<proteinExistence type="predicted"/>
<evidence type="ECO:0000313" key="1">
    <source>
        <dbReference type="EMBL" id="KKN58618.1"/>
    </source>
</evidence>
<reference evidence="1" key="1">
    <citation type="journal article" date="2015" name="Nature">
        <title>Complex archaea that bridge the gap between prokaryotes and eukaryotes.</title>
        <authorList>
            <person name="Spang A."/>
            <person name="Saw J.H."/>
            <person name="Jorgensen S.L."/>
            <person name="Zaremba-Niedzwiedzka K."/>
            <person name="Martijn J."/>
            <person name="Lind A.E."/>
            <person name="van Eijk R."/>
            <person name="Schleper C."/>
            <person name="Guy L."/>
            <person name="Ettema T.J."/>
        </authorList>
    </citation>
    <scope>NUCLEOTIDE SEQUENCE</scope>
</reference>
<organism evidence="1">
    <name type="scientific">marine sediment metagenome</name>
    <dbReference type="NCBI Taxonomy" id="412755"/>
    <lineage>
        <taxon>unclassified sequences</taxon>
        <taxon>metagenomes</taxon>
        <taxon>ecological metagenomes</taxon>
    </lineage>
</organism>
<dbReference type="AlphaFoldDB" id="A0A0F9UYD0"/>
<name>A0A0F9UYD0_9ZZZZ</name>
<protein>
    <submittedName>
        <fullName evidence="1">Uncharacterized protein</fullName>
    </submittedName>
</protein>
<sequence>MPRNPIEKCEATWHDQYGTTSSGNFPTHNTKECIEDTVTIGDVRAVFPWVRLDYGDFKYYHFKCPYADEAEINYVRNIDQSDPNYWNFELVMPGNRAAHTATGGLMIKHSRGSKHGWLCVDPDCPYYISNNNNFFYV</sequence>
<accession>A0A0F9UYD0</accession>
<dbReference type="EMBL" id="LAZR01000754">
    <property type="protein sequence ID" value="KKN58618.1"/>
    <property type="molecule type" value="Genomic_DNA"/>
</dbReference>
<gene>
    <name evidence="1" type="ORF">LCGC14_0550370</name>
</gene>